<organism evidence="1 2">
    <name type="scientific">Streptomyces tamarix</name>
    <dbReference type="NCBI Taxonomy" id="3078565"/>
    <lineage>
        <taxon>Bacteria</taxon>
        <taxon>Bacillati</taxon>
        <taxon>Actinomycetota</taxon>
        <taxon>Actinomycetes</taxon>
        <taxon>Kitasatosporales</taxon>
        <taxon>Streptomycetaceae</taxon>
        <taxon>Streptomyces</taxon>
    </lineage>
</organism>
<evidence type="ECO:0000313" key="2">
    <source>
        <dbReference type="Proteomes" id="UP001250181"/>
    </source>
</evidence>
<gene>
    <name evidence="1" type="ORF">RND61_15555</name>
</gene>
<proteinExistence type="predicted"/>
<dbReference type="Proteomes" id="UP001250181">
    <property type="component" value="Unassembled WGS sequence"/>
</dbReference>
<reference evidence="1 2" key="1">
    <citation type="submission" date="2023-09" db="EMBL/GenBank/DDBJ databases">
        <title>Streptomyces sp. nov.: A antagonism against Alternaria gaisen Producing Streptochlin, Isolated from Tamarix root soil.</title>
        <authorList>
            <person name="Chen Y."/>
        </authorList>
    </citation>
    <scope>NUCLEOTIDE SEQUENCE [LARGE SCALE GENOMIC DNA]</scope>
    <source>
        <strain evidence="1 2">TRM76323</strain>
    </source>
</reference>
<name>A0ABU3QLZ9_9ACTN</name>
<dbReference type="EMBL" id="JAWCTQ010000016">
    <property type="protein sequence ID" value="MDT9683464.1"/>
    <property type="molecule type" value="Genomic_DNA"/>
</dbReference>
<keyword evidence="2" id="KW-1185">Reference proteome</keyword>
<evidence type="ECO:0000313" key="1">
    <source>
        <dbReference type="EMBL" id="MDT9683464.1"/>
    </source>
</evidence>
<accession>A0ABU3QLZ9</accession>
<sequence>MNNTQLKEIDELREKAVKVQGWLNDYKLGKFDDYENQPVELRIADKLLNELTHELYQLSHPDFFTNKEQVVNKAKKELKKILLNDWDEVMINAHGMTVSGYDVKENIQRFTLVFPNEPRNRYEFSFDGGELVQLNMSEVKWSKVWD</sequence>
<dbReference type="RefSeq" id="WP_315878538.1">
    <property type="nucleotide sequence ID" value="NZ_JAWCTQ010000016.1"/>
</dbReference>
<protein>
    <submittedName>
        <fullName evidence="1">Uncharacterized protein</fullName>
    </submittedName>
</protein>
<comment type="caution">
    <text evidence="1">The sequence shown here is derived from an EMBL/GenBank/DDBJ whole genome shotgun (WGS) entry which is preliminary data.</text>
</comment>